<dbReference type="PANTHER" id="PTHR20275:SF0">
    <property type="entry name" value="NAD KINASE"/>
    <property type="match status" value="1"/>
</dbReference>
<evidence type="ECO:0000313" key="5">
    <source>
        <dbReference type="EMBL" id="ASI13832.1"/>
    </source>
</evidence>
<dbReference type="Gene3D" id="2.60.200.30">
    <property type="entry name" value="Probable inorganic polyphosphate/atp-NAD kinase, domain 2"/>
    <property type="match status" value="1"/>
</dbReference>
<dbReference type="PANTHER" id="PTHR20275">
    <property type="entry name" value="NAD KINASE"/>
    <property type="match status" value="1"/>
</dbReference>
<keyword evidence="1" id="KW-0808">Transferase</keyword>
<evidence type="ECO:0000256" key="4">
    <source>
        <dbReference type="ARBA" id="ARBA00023027"/>
    </source>
</evidence>
<dbReference type="KEGG" id="marh:Mia14_0519"/>
<dbReference type="InterPro" id="IPR017437">
    <property type="entry name" value="ATP-NAD_kinase_PpnK-typ_C"/>
</dbReference>
<dbReference type="InterPro" id="IPR016064">
    <property type="entry name" value="NAD/diacylglycerol_kinase_sf"/>
</dbReference>
<accession>A0A218NMZ6</accession>
<evidence type="ECO:0000256" key="1">
    <source>
        <dbReference type="ARBA" id="ARBA00022679"/>
    </source>
</evidence>
<dbReference type="Gene3D" id="3.40.50.10330">
    <property type="entry name" value="Probable inorganic polyphosphate/atp-NAD kinase, domain 1"/>
    <property type="match status" value="1"/>
</dbReference>
<dbReference type="GO" id="GO:0003951">
    <property type="term" value="F:NAD+ kinase activity"/>
    <property type="evidence" value="ECO:0007669"/>
    <property type="project" value="InterPro"/>
</dbReference>
<dbReference type="EMBL" id="CP019964">
    <property type="protein sequence ID" value="ASI13832.1"/>
    <property type="molecule type" value="Genomic_DNA"/>
</dbReference>
<keyword evidence="2 5" id="KW-0418">Kinase</keyword>
<gene>
    <name evidence="5" type="ORF">Mia14_0519</name>
</gene>
<dbReference type="GO" id="GO:0019674">
    <property type="term" value="P:NAD+ metabolic process"/>
    <property type="evidence" value="ECO:0007669"/>
    <property type="project" value="InterPro"/>
</dbReference>
<evidence type="ECO:0000313" key="6">
    <source>
        <dbReference type="Proteomes" id="UP000197679"/>
    </source>
</evidence>
<dbReference type="SUPFAM" id="SSF111331">
    <property type="entry name" value="NAD kinase/diacylglycerol kinase-like"/>
    <property type="match status" value="1"/>
</dbReference>
<evidence type="ECO:0000256" key="3">
    <source>
        <dbReference type="ARBA" id="ARBA00022857"/>
    </source>
</evidence>
<evidence type="ECO:0000256" key="2">
    <source>
        <dbReference type="ARBA" id="ARBA00022777"/>
    </source>
</evidence>
<protein>
    <submittedName>
        <fullName evidence="5">NAD kinase</fullName>
    </submittedName>
</protein>
<reference evidence="5 6" key="1">
    <citation type="journal article" date="2017" name="Nat. Commun.">
        <title>'ARMAN' archaea depend on association with euryarchaeal host in culture and in situ.</title>
        <authorList>
            <person name="Golyshina O."/>
            <person name="Toshchakov S."/>
            <person name="Makarova K."/>
            <person name="Gavrilov S."/>
            <person name="Korzhenkov A."/>
            <person name="La Cono V."/>
            <person name="Arcadi E."/>
            <person name="Nechitaylo T."/>
            <person name="Ferrer M."/>
            <person name="Kublanov I."/>
            <person name="Wolf Y."/>
            <person name="Yakimov M."/>
            <person name="Golyshin P."/>
            <person name="Slesarev A."/>
            <person name="Kozyavkin S."/>
        </authorList>
    </citation>
    <scope>NUCLEOTIDE SEQUENCE [LARGE SCALE GENOMIC DNA]</scope>
    <source>
        <strain evidence="5 6">Mia14</strain>
    </source>
</reference>
<keyword evidence="6" id="KW-1185">Reference proteome</keyword>
<dbReference type="Pfam" id="PF20143">
    <property type="entry name" value="NAD_kinase_C"/>
    <property type="match status" value="1"/>
</dbReference>
<keyword evidence="4" id="KW-0520">NAD</keyword>
<dbReference type="Pfam" id="PF01513">
    <property type="entry name" value="NAD_kinase"/>
    <property type="match status" value="1"/>
</dbReference>
<organism evidence="5 6">
    <name type="scientific">Candidatus Mancarchaeum acidiphilum</name>
    <dbReference type="NCBI Taxonomy" id="1920749"/>
    <lineage>
        <taxon>Archaea</taxon>
        <taxon>Candidatus Micrarchaeota</taxon>
        <taxon>Candidatus Mancarchaeum</taxon>
    </lineage>
</organism>
<keyword evidence="3" id="KW-0521">NADP</keyword>
<sequence>MSDPMKRVKKVFINAKRDYKEISLIKANFETVESPDEKADICISIGGDGTFIESSRMFNGPILPINGLEKGSASYYSDIDLSSMETAIKMLKKGDYKVVELSNKIKVTYKNKSYYAINEALLRNYSGNVYFELYMKLRGKRERLYPYVMAGDGMLITSTIGSTAYNMSANGPIILDEGTMCLTFLNASGPFKNSIIVNSGATIYAKVAKYKGILKSDEKTIATLSKGDEFSVSLSDNALKVVKFNGLYETFSEKLEKLIKSRMLEKF</sequence>
<dbReference type="GO" id="GO:0006741">
    <property type="term" value="P:NADP+ biosynthetic process"/>
    <property type="evidence" value="ECO:0007669"/>
    <property type="project" value="InterPro"/>
</dbReference>
<dbReference type="AlphaFoldDB" id="A0A218NMZ6"/>
<dbReference type="Proteomes" id="UP000197679">
    <property type="component" value="Chromosome"/>
</dbReference>
<dbReference type="InterPro" id="IPR017438">
    <property type="entry name" value="ATP-NAD_kinase_N"/>
</dbReference>
<proteinExistence type="predicted"/>
<dbReference type="InterPro" id="IPR002504">
    <property type="entry name" value="NADK"/>
</dbReference>
<name>A0A218NMZ6_9ARCH</name>